<keyword evidence="1" id="KW-1185">Reference proteome</keyword>
<name>A0A183FJ17_HELPZ</name>
<dbReference type="Proteomes" id="UP000050761">
    <property type="component" value="Unassembled WGS sequence"/>
</dbReference>
<organism evidence="1 2">
    <name type="scientific">Heligmosomoides polygyrus</name>
    <name type="common">Parasitic roundworm</name>
    <dbReference type="NCBI Taxonomy" id="6339"/>
    <lineage>
        <taxon>Eukaryota</taxon>
        <taxon>Metazoa</taxon>
        <taxon>Ecdysozoa</taxon>
        <taxon>Nematoda</taxon>
        <taxon>Chromadorea</taxon>
        <taxon>Rhabditida</taxon>
        <taxon>Rhabditina</taxon>
        <taxon>Rhabditomorpha</taxon>
        <taxon>Strongyloidea</taxon>
        <taxon>Heligmosomidae</taxon>
        <taxon>Heligmosomoides</taxon>
    </lineage>
</organism>
<protein>
    <submittedName>
        <fullName evidence="2">RPN13_C domain-containing protein</fullName>
    </submittedName>
</protein>
<reference evidence="2" key="1">
    <citation type="submission" date="2019-09" db="UniProtKB">
        <authorList>
            <consortium name="WormBaseParasite"/>
        </authorList>
    </citation>
    <scope>IDENTIFICATION</scope>
</reference>
<accession>A0A183FJ17</accession>
<dbReference type="AlphaFoldDB" id="A0A183FJ17"/>
<sequence length="51" mass="5544">LELSTPSNECAKLFDGALRQIVSWSDCEVLGGFIKTLEDMKAADPKAGQFL</sequence>
<proteinExistence type="predicted"/>
<evidence type="ECO:0000313" key="1">
    <source>
        <dbReference type="Proteomes" id="UP000050761"/>
    </source>
</evidence>
<dbReference type="WBParaSite" id="HPBE_0000695101-mRNA-1">
    <property type="protein sequence ID" value="HPBE_0000695101-mRNA-1"/>
    <property type="gene ID" value="HPBE_0000695101"/>
</dbReference>
<evidence type="ECO:0000313" key="2">
    <source>
        <dbReference type="WBParaSite" id="HPBE_0000695101-mRNA-1"/>
    </source>
</evidence>